<evidence type="ECO:0000256" key="1">
    <source>
        <dbReference type="ARBA" id="ARBA00022729"/>
    </source>
</evidence>
<dbReference type="Gene3D" id="2.130.10.130">
    <property type="entry name" value="Integrin alpha, N-terminal"/>
    <property type="match status" value="3"/>
</dbReference>
<dbReference type="InterPro" id="IPR011519">
    <property type="entry name" value="UnbV_ASPIC"/>
</dbReference>
<feature type="domain" description="ASPIC/UnbV" evidence="2">
    <location>
        <begin position="518"/>
        <end position="586"/>
    </location>
</feature>
<protein>
    <submittedName>
        <fullName evidence="3">Repeat domain-containing protein</fullName>
    </submittedName>
</protein>
<sequence length="1110" mass="125155">MKKFSAITLLIIIVFSSCKKTDNKRFSKIDADQSGITFNNKIIETDSFNILTSEYIFNGGGVAIGDFNNDSKQDVFFTGNQVDNKLYLNKGNFTFEDITTISGTAASKKWKTGVATVDINNDGFLDIYICAAMYPSKEEKANMLFVNQGLNENGIPIFKEMAKEYGIADSGNSMNATFFDYDNDGLLDLYVLNNVDVHVLPSNYRKKITDGTALSNDRLYKNNGDGTFTDVTIEAGITIEGYGLGIAISDLNNDGWSDIYISNDYLTNDILYTNNQDGTFSNNIDDLIKHQSKFSMGNDISDFNNDGYLDIITLDMLGETNYRLKTTIRDTKYNDYVMNKRYGYSHQYMRNMLQIGQGKDLPFSETGLLAGVSRTDWSWSPLFFDANNDGYKDLFITNGFPRDITDLDFGEFNFNVRRFLSPRQILDSIPVVKIPNYSFENNLNGTFKNTSANWGLDIPSFSNGAAFCDFDNDGDLDYIVNNINEEAFLFQNNTNTKDQTNANYIKLKLIGTRNNTYGIGSKIVLRFADNKFQFHEQYLTRGYMSSVSDQIHFGINNSTQVKSIEVLWPDGSFQKLENPSINTTLTFHQKEASVPSENTLSFPLIEEKNKQVFQEISNSLNVSYKHEELDMIDFNVQRILPKKLTQNGPCITKGDINGDGIEDFIVGSSSGTAPEVFIQGKNGKFSNYPLYTDVYNKTFEEESMVLFDLENDGDLDLYLVSGSNEFMKGLEFYTDRLFINDGKGNFKLSENKIPNIQASGSVVTAGDFNNDGLQDLFIGGRTPFAKFPMAENSFLLRNENGVLKDVTETLAPELRNIGMLTDALWQDFDEDGKLDLIVIGEYMPITFFKNNESGFELIENTGLDNIYGWWQTIKAADFDNDEDVDFIVGNLGGNNIYQPTAERPMHILHKDFDNNGTVDPVAFAYFRKNYIDTTYISAPVNFGGDLFGQSPLFRAKFNLYKEYAATTQSTLFTTEELDESKKLTANFDRTVYIENLGNGKYKADQLPLEAQYSTINGIEILDFNDDGYNDILLIGNDFGNEVFIGRYDAFNGLLLKNDGKGHFNTITTNKSGFFVPGDAKSITTVKNSKNTLPYYIVTQNRDSIRIFQKN</sequence>
<dbReference type="SUPFAM" id="SSF69318">
    <property type="entry name" value="Integrin alpha N-terminal domain"/>
    <property type="match status" value="3"/>
</dbReference>
<dbReference type="PANTHER" id="PTHR16026">
    <property type="entry name" value="CARTILAGE ACIDIC PROTEIN 1"/>
    <property type="match status" value="1"/>
</dbReference>
<dbReference type="InterPro" id="IPR028994">
    <property type="entry name" value="Integrin_alpha_N"/>
</dbReference>
<reference evidence="3 4" key="1">
    <citation type="submission" date="2016-10" db="EMBL/GenBank/DDBJ databases">
        <authorList>
            <person name="de Groot N.N."/>
        </authorList>
    </citation>
    <scope>NUCLEOTIDE SEQUENCE [LARGE SCALE GENOMIC DNA]</scope>
    <source>
        <strain evidence="3 4">MAR_2009_71</strain>
    </source>
</reference>
<name>A0A1H4Q9R2_9FLAO</name>
<accession>A0A1H4Q9R2</accession>
<dbReference type="PROSITE" id="PS51257">
    <property type="entry name" value="PROKAR_LIPOPROTEIN"/>
    <property type="match status" value="1"/>
</dbReference>
<keyword evidence="1" id="KW-0732">Signal</keyword>
<dbReference type="AlphaFoldDB" id="A0A1H4Q9R2"/>
<evidence type="ECO:0000313" key="4">
    <source>
        <dbReference type="Proteomes" id="UP000183038"/>
    </source>
</evidence>
<gene>
    <name evidence="3" type="ORF">SAMN05192540_2513</name>
</gene>
<dbReference type="Pfam" id="PF13517">
    <property type="entry name" value="FG-GAP_3"/>
    <property type="match status" value="4"/>
</dbReference>
<evidence type="ECO:0000259" key="2">
    <source>
        <dbReference type="Pfam" id="PF07593"/>
    </source>
</evidence>
<dbReference type="InterPro" id="IPR013517">
    <property type="entry name" value="FG-GAP"/>
</dbReference>
<dbReference type="RefSeq" id="WP_074673132.1">
    <property type="nucleotide sequence ID" value="NZ_FNTB01000001.1"/>
</dbReference>
<dbReference type="OrthoDB" id="9816120at2"/>
<dbReference type="Pfam" id="PF07593">
    <property type="entry name" value="UnbV_ASPIC"/>
    <property type="match status" value="1"/>
</dbReference>
<dbReference type="InterPro" id="IPR027039">
    <property type="entry name" value="Crtac1"/>
</dbReference>
<dbReference type="EMBL" id="FNTB01000001">
    <property type="protein sequence ID" value="SEC16202.1"/>
    <property type="molecule type" value="Genomic_DNA"/>
</dbReference>
<organism evidence="3 4">
    <name type="scientific">Maribacter dokdonensis</name>
    <dbReference type="NCBI Taxonomy" id="320912"/>
    <lineage>
        <taxon>Bacteria</taxon>
        <taxon>Pseudomonadati</taxon>
        <taxon>Bacteroidota</taxon>
        <taxon>Flavobacteriia</taxon>
        <taxon>Flavobacteriales</taxon>
        <taxon>Flavobacteriaceae</taxon>
        <taxon>Maribacter</taxon>
    </lineage>
</organism>
<proteinExistence type="predicted"/>
<evidence type="ECO:0000313" key="3">
    <source>
        <dbReference type="EMBL" id="SEC16202.1"/>
    </source>
</evidence>
<dbReference type="PANTHER" id="PTHR16026:SF0">
    <property type="entry name" value="CARTILAGE ACIDIC PROTEIN 1"/>
    <property type="match status" value="1"/>
</dbReference>
<dbReference type="Proteomes" id="UP000183038">
    <property type="component" value="Unassembled WGS sequence"/>
</dbReference>